<gene>
    <name evidence="6" type="ORF">TPAB3V08_LOCUS8789</name>
</gene>
<evidence type="ECO:0000256" key="2">
    <source>
        <dbReference type="ARBA" id="ARBA00022771"/>
    </source>
</evidence>
<protein>
    <recommendedName>
        <fullName evidence="5">C2HC/C3H-type domain-containing protein</fullName>
    </recommendedName>
</protein>
<comment type="caution">
    <text evidence="6">The sequence shown here is derived from an EMBL/GenBank/DDBJ whole genome shotgun (WGS) entry which is preliminary data.</text>
</comment>
<keyword evidence="2 4" id="KW-0863">Zinc-finger</keyword>
<accession>A0ABN7P624</accession>
<dbReference type="InterPro" id="IPR049899">
    <property type="entry name" value="Znf_C2HC_C3H"/>
</dbReference>
<evidence type="ECO:0000256" key="3">
    <source>
        <dbReference type="ARBA" id="ARBA00022833"/>
    </source>
</evidence>
<organism evidence="6 7">
    <name type="scientific">Timema podura</name>
    <name type="common">Walking stick</name>
    <dbReference type="NCBI Taxonomy" id="61482"/>
    <lineage>
        <taxon>Eukaryota</taxon>
        <taxon>Metazoa</taxon>
        <taxon>Ecdysozoa</taxon>
        <taxon>Arthropoda</taxon>
        <taxon>Hexapoda</taxon>
        <taxon>Insecta</taxon>
        <taxon>Pterygota</taxon>
        <taxon>Neoptera</taxon>
        <taxon>Polyneoptera</taxon>
        <taxon>Phasmatodea</taxon>
        <taxon>Timematodea</taxon>
        <taxon>Timematoidea</taxon>
        <taxon>Timematidae</taxon>
        <taxon>Timema</taxon>
    </lineage>
</organism>
<keyword evidence="1" id="KW-0479">Metal-binding</keyword>
<dbReference type="PROSITE" id="PS52027">
    <property type="entry name" value="ZF_C2HC_C3H"/>
    <property type="match status" value="1"/>
</dbReference>
<evidence type="ECO:0000256" key="1">
    <source>
        <dbReference type="ARBA" id="ARBA00022723"/>
    </source>
</evidence>
<feature type="domain" description="C2HC/C3H-type" evidence="5">
    <location>
        <begin position="51"/>
        <end position="80"/>
    </location>
</feature>
<dbReference type="Proteomes" id="UP001153148">
    <property type="component" value="Unassembled WGS sequence"/>
</dbReference>
<evidence type="ECO:0000313" key="7">
    <source>
        <dbReference type="Proteomes" id="UP001153148"/>
    </source>
</evidence>
<evidence type="ECO:0000313" key="6">
    <source>
        <dbReference type="EMBL" id="CAG2061836.1"/>
    </source>
</evidence>
<keyword evidence="7" id="KW-1185">Reference proteome</keyword>
<name>A0ABN7P624_TIMPD</name>
<keyword evidence="3" id="KW-0862">Zinc</keyword>
<evidence type="ECO:0000259" key="5">
    <source>
        <dbReference type="PROSITE" id="PS52027"/>
    </source>
</evidence>
<evidence type="ECO:0000256" key="4">
    <source>
        <dbReference type="PROSITE-ProRule" id="PRU01371"/>
    </source>
</evidence>
<sequence>MLSIISHPVCVFQRWHRENEELPVHLRRPEVVRPFTVDQWNQFAWESSQASLVPCENCGRTFAPDRLEVHQRSCKTPLPGVRRKLAFQQPPPSSSTPAPLLATSSLINTCSPTRPPPPNPILLLSNQLIGEGTHLMP</sequence>
<reference evidence="6" key="1">
    <citation type="submission" date="2021-03" db="EMBL/GenBank/DDBJ databases">
        <authorList>
            <person name="Tran Van P."/>
        </authorList>
    </citation>
    <scope>NUCLEOTIDE SEQUENCE</scope>
</reference>
<proteinExistence type="predicted"/>
<dbReference type="Gene3D" id="3.30.160.60">
    <property type="entry name" value="Classic Zinc Finger"/>
    <property type="match status" value="1"/>
</dbReference>
<dbReference type="Pfam" id="PF13913">
    <property type="entry name" value="zf-C2HC_2"/>
    <property type="match status" value="1"/>
</dbReference>
<dbReference type="EMBL" id="CAJPIN010017474">
    <property type="protein sequence ID" value="CAG2061836.1"/>
    <property type="molecule type" value="Genomic_DNA"/>
</dbReference>